<comment type="catalytic activity">
    <reaction evidence="1">
        <text>ATP + protein L-histidine = ADP + protein N-phospho-L-histidine.</text>
        <dbReference type="EC" id="2.7.13.3"/>
    </reaction>
</comment>
<evidence type="ECO:0000256" key="3">
    <source>
        <dbReference type="ARBA" id="ARBA00022553"/>
    </source>
</evidence>
<feature type="transmembrane region" description="Helical" evidence="9">
    <location>
        <begin position="360"/>
        <end position="379"/>
    </location>
</feature>
<dbReference type="PROSITE" id="PS50110">
    <property type="entry name" value="RESPONSE_REGULATORY"/>
    <property type="match status" value="1"/>
</dbReference>
<keyword evidence="5" id="KW-0418">Kinase</keyword>
<keyword evidence="4" id="KW-0808">Transferase</keyword>
<feature type="transmembrane region" description="Helical" evidence="9">
    <location>
        <begin position="385"/>
        <end position="406"/>
    </location>
</feature>
<dbReference type="GO" id="GO:0009927">
    <property type="term" value="F:histidine phosphotransfer kinase activity"/>
    <property type="evidence" value="ECO:0007669"/>
    <property type="project" value="TreeGrafter"/>
</dbReference>
<dbReference type="FunFam" id="3.30.565.10:FF:000010">
    <property type="entry name" value="Sensor histidine kinase RcsC"/>
    <property type="match status" value="1"/>
</dbReference>
<feature type="transmembrane region" description="Helical" evidence="9">
    <location>
        <begin position="46"/>
        <end position="68"/>
    </location>
</feature>
<feature type="transmembrane region" description="Helical" evidence="9">
    <location>
        <begin position="116"/>
        <end position="138"/>
    </location>
</feature>
<feature type="transmembrane region" description="Helical" evidence="9">
    <location>
        <begin position="258"/>
        <end position="288"/>
    </location>
</feature>
<keyword evidence="9" id="KW-0472">Membrane</keyword>
<dbReference type="SUPFAM" id="SSF47384">
    <property type="entry name" value="Homodimeric domain of signal transducing histidine kinase"/>
    <property type="match status" value="1"/>
</dbReference>
<dbReference type="Gene3D" id="1.10.287.130">
    <property type="match status" value="1"/>
</dbReference>
<dbReference type="InterPro" id="IPR004358">
    <property type="entry name" value="Sig_transdc_His_kin-like_C"/>
</dbReference>
<feature type="transmembrane region" description="Helical" evidence="9">
    <location>
        <begin position="566"/>
        <end position="587"/>
    </location>
</feature>
<dbReference type="EMBL" id="STGU01000008">
    <property type="protein sequence ID" value="THV34539.1"/>
    <property type="molecule type" value="Genomic_DNA"/>
</dbReference>
<organism evidence="12 13">
    <name type="scientific">Rhizobium rosettiformans W3</name>
    <dbReference type="NCBI Taxonomy" id="538378"/>
    <lineage>
        <taxon>Bacteria</taxon>
        <taxon>Pseudomonadati</taxon>
        <taxon>Pseudomonadota</taxon>
        <taxon>Alphaproteobacteria</taxon>
        <taxon>Hyphomicrobiales</taxon>
        <taxon>Rhizobiaceae</taxon>
        <taxon>Rhizobium/Agrobacterium group</taxon>
        <taxon>Rhizobium</taxon>
    </lineage>
</organism>
<keyword evidence="9" id="KW-1133">Transmembrane helix</keyword>
<evidence type="ECO:0000256" key="2">
    <source>
        <dbReference type="ARBA" id="ARBA00012438"/>
    </source>
</evidence>
<evidence type="ECO:0000313" key="12">
    <source>
        <dbReference type="EMBL" id="THV34539.1"/>
    </source>
</evidence>
<evidence type="ECO:0000256" key="9">
    <source>
        <dbReference type="SAM" id="Phobius"/>
    </source>
</evidence>
<dbReference type="CDD" id="cd00082">
    <property type="entry name" value="HisKA"/>
    <property type="match status" value="1"/>
</dbReference>
<evidence type="ECO:0000256" key="5">
    <source>
        <dbReference type="ARBA" id="ARBA00022777"/>
    </source>
</evidence>
<dbReference type="InterPro" id="IPR003661">
    <property type="entry name" value="HisK_dim/P_dom"/>
</dbReference>
<evidence type="ECO:0000313" key="13">
    <source>
        <dbReference type="Proteomes" id="UP000307378"/>
    </source>
</evidence>
<dbReference type="Proteomes" id="UP000307378">
    <property type="component" value="Unassembled WGS sequence"/>
</dbReference>
<keyword evidence="6" id="KW-0902">Two-component regulatory system</keyword>
<keyword evidence="9" id="KW-0812">Transmembrane</keyword>
<dbReference type="CDD" id="cd16922">
    <property type="entry name" value="HATPase_EvgS-ArcB-TorS-like"/>
    <property type="match status" value="1"/>
</dbReference>
<evidence type="ECO:0000256" key="4">
    <source>
        <dbReference type="ARBA" id="ARBA00022679"/>
    </source>
</evidence>
<dbReference type="RefSeq" id="WP_136542107.1">
    <property type="nucleotide sequence ID" value="NZ_STGU01000008.1"/>
</dbReference>
<keyword evidence="3 7" id="KW-0597">Phosphoprotein</keyword>
<dbReference type="AlphaFoldDB" id="A0A4S8Q1V1"/>
<feature type="transmembrane region" description="Helical" evidence="9">
    <location>
        <begin position="74"/>
        <end position="95"/>
    </location>
</feature>
<dbReference type="InterPro" id="IPR036890">
    <property type="entry name" value="HATPase_C_sf"/>
</dbReference>
<dbReference type="PANTHER" id="PTHR43047:SF72">
    <property type="entry name" value="OSMOSENSING HISTIDINE PROTEIN KINASE SLN1"/>
    <property type="match status" value="1"/>
</dbReference>
<sequence length="1125" mass="124329">MNQAERIPRIRRTYNRWVANQTLEDYALRFTAHEVRRFSPGRIANTALGAISFLALEAIGGAITLSYGFTNATLAILVACSVMLVIGIPIAYSAARYGVDIDLLTRGAGFGYLGSTVTSLIYACFTFLFFAIEAAIIAKALELITGLPLTIGYIVSAVAIVPLVTHGVTFISRFQAWSQPFWVVLQLAPFVFIAAQGLEPVRDWTGYTGLIGPVDHGFDVALFGLCSAVVFSLAAQIGEQVDYLRFLPRKTAQNRVRWWLALLSAGPGWIVIGGLKILAGSFLAFYAFRNGVAFEDASDPTQMYLTVFSQMLGSPEFALGVTGIFVVICQVKINVTNTYAGSIAWSNFFSRLTHSHPGRVVWLVFNVLIGLLLMEFGIYKALETVLGLYSIVAIAWTASIAADLMIAKPFGLSPPIIEFKRAHLYDINPVGFGSMTIAALAAFAAYGGLLGELASKIYVYVALALPFVLVPLIASLTGGRYYIARNSSVHADASGHAGCSICELNFDREDMAHCPAYSGPICSLCCSLDARCHDLCKTDARFSQQAKAVARAWLPAGMAEAVHGSVMRYIALFTVVNAFMGSVFWLIHFQSTIEYPDAAKLIGFELWKLYIILFILAGIVTWLFVLAQESRDFAEEEASRHTRLLMDEIRAHEETDRQLQKAKEAAESANLAKSKYVVGLSHELRTPLTAILGYAQVLERQQGMPNFVHNAARTIKRSGEHLADMIEGLLDISKIEAGKFEIYRHKIALGPFLDQIVDMFSLQAQAKGISFEFRATSPIPDYVYTDEKRLRQVLINLLSNAIKFTHWGHVCFTLSYRGQVATFDIEDTGVGIKPQDLERIFLPFERAEQPVDQTQPPGTGLGLTITRLLVEIMGGDLKLTSQPGKGTQFTIRLMLSEAQRPDDLAAPALAVAGYEGRRRTILIADDDATQRALMEEVLTPLGFSVITVNDGPACLSTLALHRPDIVILDLAMPSMSGWDVARRIRQRYGRDLPILILSADAGTERTRPEYAPLFDSYLIKPFNLEGLFERLATLIPLTWILDDGVHVETSQRPSFAPDELPDARRLQQLRTLGQTGFVRSIEAMLNDLEISMPGTERFCRHMRQLATNYRMREFLAIIEDTRNHA</sequence>
<feature type="modified residue" description="4-aspartylphosphate" evidence="7">
    <location>
        <position position="969"/>
    </location>
</feature>
<feature type="transmembrane region" description="Helical" evidence="9">
    <location>
        <begin position="150"/>
        <end position="169"/>
    </location>
</feature>
<dbReference type="EC" id="2.7.13.3" evidence="2"/>
<dbReference type="Gene3D" id="3.40.50.2300">
    <property type="match status" value="1"/>
</dbReference>
<reference evidence="12 13" key="1">
    <citation type="submission" date="2019-04" db="EMBL/GenBank/DDBJ databases">
        <title>genome sequence of strain W3.</title>
        <authorList>
            <person name="Gao J."/>
            <person name="Sun J."/>
        </authorList>
    </citation>
    <scope>NUCLEOTIDE SEQUENCE [LARGE SCALE GENOMIC DNA]</scope>
    <source>
        <strain evidence="12 13">W3</strain>
    </source>
</reference>
<dbReference type="InterPro" id="IPR001789">
    <property type="entry name" value="Sig_transdc_resp-reg_receiver"/>
</dbReference>
<gene>
    <name evidence="12" type="ORF">FAA86_15705</name>
</gene>
<dbReference type="InterPro" id="IPR036097">
    <property type="entry name" value="HisK_dim/P_sf"/>
</dbReference>
<dbReference type="InterPro" id="IPR003594">
    <property type="entry name" value="HATPase_dom"/>
</dbReference>
<dbReference type="SMART" id="SM00388">
    <property type="entry name" value="HisKA"/>
    <property type="match status" value="1"/>
</dbReference>
<dbReference type="PROSITE" id="PS50109">
    <property type="entry name" value="HIS_KIN"/>
    <property type="match status" value="1"/>
</dbReference>
<evidence type="ECO:0000259" key="10">
    <source>
        <dbReference type="PROSITE" id="PS50109"/>
    </source>
</evidence>
<evidence type="ECO:0000256" key="1">
    <source>
        <dbReference type="ARBA" id="ARBA00000085"/>
    </source>
</evidence>
<evidence type="ECO:0000256" key="6">
    <source>
        <dbReference type="ARBA" id="ARBA00023012"/>
    </source>
</evidence>
<dbReference type="PRINTS" id="PR00344">
    <property type="entry name" value="BCTRLSENSOR"/>
</dbReference>
<dbReference type="GO" id="GO:0000155">
    <property type="term" value="F:phosphorelay sensor kinase activity"/>
    <property type="evidence" value="ECO:0007669"/>
    <property type="project" value="InterPro"/>
</dbReference>
<feature type="transmembrane region" description="Helical" evidence="9">
    <location>
        <begin position="427"/>
        <end position="451"/>
    </location>
</feature>
<evidence type="ECO:0000256" key="8">
    <source>
        <dbReference type="SAM" id="Coils"/>
    </source>
</evidence>
<feature type="domain" description="Histidine kinase" evidence="10">
    <location>
        <begin position="679"/>
        <end position="897"/>
    </location>
</feature>
<dbReference type="Pfam" id="PF00072">
    <property type="entry name" value="Response_reg"/>
    <property type="match status" value="1"/>
</dbReference>
<dbReference type="Pfam" id="PF02518">
    <property type="entry name" value="HATPase_c"/>
    <property type="match status" value="1"/>
</dbReference>
<dbReference type="SUPFAM" id="SSF55874">
    <property type="entry name" value="ATPase domain of HSP90 chaperone/DNA topoisomerase II/histidine kinase"/>
    <property type="match status" value="1"/>
</dbReference>
<dbReference type="Pfam" id="PF00512">
    <property type="entry name" value="HisKA"/>
    <property type="match status" value="1"/>
</dbReference>
<dbReference type="GO" id="GO:0005886">
    <property type="term" value="C:plasma membrane"/>
    <property type="evidence" value="ECO:0007669"/>
    <property type="project" value="TreeGrafter"/>
</dbReference>
<name>A0A4S8Q1V1_9HYPH</name>
<protein>
    <recommendedName>
        <fullName evidence="2">histidine kinase</fullName>
        <ecNumber evidence="2">2.7.13.3</ecNumber>
    </recommendedName>
</protein>
<accession>A0A4S8Q1V1</accession>
<dbReference type="PANTHER" id="PTHR43047">
    <property type="entry name" value="TWO-COMPONENT HISTIDINE PROTEIN KINASE"/>
    <property type="match status" value="1"/>
</dbReference>
<dbReference type="SMART" id="SM00387">
    <property type="entry name" value="HATPase_c"/>
    <property type="match status" value="1"/>
</dbReference>
<feature type="domain" description="Response regulatory" evidence="11">
    <location>
        <begin position="920"/>
        <end position="1035"/>
    </location>
</feature>
<evidence type="ECO:0000256" key="7">
    <source>
        <dbReference type="PROSITE-ProRule" id="PRU00169"/>
    </source>
</evidence>
<feature type="transmembrane region" description="Helical" evidence="9">
    <location>
        <begin position="218"/>
        <end position="237"/>
    </location>
</feature>
<keyword evidence="8" id="KW-0175">Coiled coil</keyword>
<proteinExistence type="predicted"/>
<dbReference type="SUPFAM" id="SSF52172">
    <property type="entry name" value="CheY-like"/>
    <property type="match status" value="1"/>
</dbReference>
<feature type="transmembrane region" description="Helical" evidence="9">
    <location>
        <begin position="607"/>
        <end position="627"/>
    </location>
</feature>
<comment type="caution">
    <text evidence="12">The sequence shown here is derived from an EMBL/GenBank/DDBJ whole genome shotgun (WGS) entry which is preliminary data.</text>
</comment>
<feature type="transmembrane region" description="Helical" evidence="9">
    <location>
        <begin position="181"/>
        <end position="198"/>
    </location>
</feature>
<feature type="transmembrane region" description="Helical" evidence="9">
    <location>
        <begin position="457"/>
        <end position="476"/>
    </location>
</feature>
<dbReference type="Gene3D" id="3.30.565.10">
    <property type="entry name" value="Histidine kinase-like ATPase, C-terminal domain"/>
    <property type="match status" value="1"/>
</dbReference>
<dbReference type="Gene3D" id="1.10.4160.10">
    <property type="entry name" value="Hydantoin permease"/>
    <property type="match status" value="1"/>
</dbReference>
<dbReference type="SMART" id="SM00448">
    <property type="entry name" value="REC"/>
    <property type="match status" value="1"/>
</dbReference>
<dbReference type="InterPro" id="IPR005467">
    <property type="entry name" value="His_kinase_dom"/>
</dbReference>
<evidence type="ECO:0000259" key="11">
    <source>
        <dbReference type="PROSITE" id="PS50110"/>
    </source>
</evidence>
<dbReference type="CDD" id="cd17546">
    <property type="entry name" value="REC_hyHK_CKI1_RcsC-like"/>
    <property type="match status" value="1"/>
</dbReference>
<feature type="coiled-coil region" evidence="8">
    <location>
        <begin position="645"/>
        <end position="672"/>
    </location>
</feature>
<dbReference type="InterPro" id="IPR011006">
    <property type="entry name" value="CheY-like_superfamily"/>
</dbReference>